<dbReference type="EMBL" id="JAEKMH010000002">
    <property type="protein sequence ID" value="MBJ3785592.1"/>
    <property type="molecule type" value="Genomic_DNA"/>
</dbReference>
<dbReference type="RefSeq" id="WP_198876760.1">
    <property type="nucleotide sequence ID" value="NZ_JAEKMH010000002.1"/>
</dbReference>
<evidence type="ECO:0000313" key="2">
    <source>
        <dbReference type="Proteomes" id="UP000602124"/>
    </source>
</evidence>
<protein>
    <submittedName>
        <fullName evidence="1">Uncharacterized protein</fullName>
    </submittedName>
</protein>
<comment type="caution">
    <text evidence="1">The sequence shown here is derived from an EMBL/GenBank/DDBJ whole genome shotgun (WGS) entry which is preliminary data.</text>
</comment>
<accession>A0A934J0G5</accession>
<dbReference type="Proteomes" id="UP000602124">
    <property type="component" value="Unassembled WGS sequence"/>
</dbReference>
<sequence>MVIRESDRRLAVGAYRVAVGMIRQRDPAVADLAAAALEHPTPMTVRALLTAGAGKPWLQMLLEALAQVGIAGAEDVLKGEQE</sequence>
<proteinExistence type="predicted"/>
<evidence type="ECO:0000313" key="1">
    <source>
        <dbReference type="EMBL" id="MBJ3785592.1"/>
    </source>
</evidence>
<dbReference type="AlphaFoldDB" id="A0A934J0G5"/>
<reference evidence="1" key="1">
    <citation type="submission" date="2020-12" db="EMBL/GenBank/DDBJ databases">
        <title>Devosia sp. MSA67 isolated from Mo River.</title>
        <authorList>
            <person name="Ma F."/>
            <person name="Zi Z."/>
        </authorList>
    </citation>
    <scope>NUCLEOTIDE SEQUENCE</scope>
    <source>
        <strain evidence="1">MSA67</strain>
    </source>
</reference>
<keyword evidence="2" id="KW-1185">Reference proteome</keyword>
<name>A0A934J0G5_9HYPH</name>
<organism evidence="1 2">
    <name type="scientific">Devosia sediminis</name>
    <dbReference type="NCBI Taxonomy" id="2798801"/>
    <lineage>
        <taxon>Bacteria</taxon>
        <taxon>Pseudomonadati</taxon>
        <taxon>Pseudomonadota</taxon>
        <taxon>Alphaproteobacteria</taxon>
        <taxon>Hyphomicrobiales</taxon>
        <taxon>Devosiaceae</taxon>
        <taxon>Devosia</taxon>
    </lineage>
</organism>
<gene>
    <name evidence="1" type="ORF">JEQ47_12755</name>
</gene>